<dbReference type="Gene3D" id="1.10.357.10">
    <property type="entry name" value="Tetracycline Repressor, domain 2"/>
    <property type="match status" value="1"/>
</dbReference>
<reference evidence="6" key="1">
    <citation type="journal article" date="2019" name="Int. J. Syst. Evol. Microbiol.">
        <title>The Global Catalogue of Microorganisms (GCM) 10K type strain sequencing project: providing services to taxonomists for standard genome sequencing and annotation.</title>
        <authorList>
            <consortium name="The Broad Institute Genomics Platform"/>
            <consortium name="The Broad Institute Genome Sequencing Center for Infectious Disease"/>
            <person name="Wu L."/>
            <person name="Ma J."/>
        </authorList>
    </citation>
    <scope>NUCLEOTIDE SEQUENCE [LARGE SCALE GENOMIC DNA]</scope>
    <source>
        <strain evidence="6">NBRC 15640</strain>
    </source>
</reference>
<feature type="region of interest" description="Disordered" evidence="3">
    <location>
        <begin position="80"/>
        <end position="108"/>
    </location>
</feature>
<sequence>MSRKVGRPAEKTDAREKLILEARRLFTLHPYEKVSTRLLSENAGVNMAMIRYYFGSKDGLFETMLRETLAPMKNHISNIAEQGSGNGCRGDKDSASEHSGECSKSSSSDFTGIMKTYYSMMVKNPDFPRLVARIMMMDEGAVQRQMMEKVFMEIAMPAQKLIFQSMQNNGVIRDDLDPMLCKVSYISLMVFPFIAPPQLLKIHDVTLDEDFLARLLEHNLQLLSRGFLSSPLEDHKE</sequence>
<evidence type="ECO:0000313" key="6">
    <source>
        <dbReference type="Proteomes" id="UP001156690"/>
    </source>
</evidence>
<name>A0AAV5NKW4_9VIBR</name>
<dbReference type="PANTHER" id="PTHR30055">
    <property type="entry name" value="HTH-TYPE TRANSCRIPTIONAL REGULATOR RUTR"/>
    <property type="match status" value="1"/>
</dbReference>
<keyword evidence="1 2" id="KW-0238">DNA-binding</keyword>
<dbReference type="InterPro" id="IPR050109">
    <property type="entry name" value="HTH-type_TetR-like_transc_reg"/>
</dbReference>
<feature type="compositionally biased region" description="Basic and acidic residues" evidence="3">
    <location>
        <begin position="89"/>
        <end position="101"/>
    </location>
</feature>
<dbReference type="InterPro" id="IPR001647">
    <property type="entry name" value="HTH_TetR"/>
</dbReference>
<protein>
    <submittedName>
        <fullName evidence="5">TetR family transcriptional regulator</fullName>
    </submittedName>
</protein>
<comment type="caution">
    <text evidence="5">The sequence shown here is derived from an EMBL/GenBank/DDBJ whole genome shotgun (WGS) entry which is preliminary data.</text>
</comment>
<dbReference type="InterPro" id="IPR036271">
    <property type="entry name" value="Tet_transcr_reg_TetR-rel_C_sf"/>
</dbReference>
<dbReference type="RefSeq" id="WP_126608837.1">
    <property type="nucleotide sequence ID" value="NZ_AP025144.1"/>
</dbReference>
<gene>
    <name evidence="5" type="ORF">GCM10007932_06510</name>
</gene>
<evidence type="ECO:0000256" key="3">
    <source>
        <dbReference type="SAM" id="MobiDB-lite"/>
    </source>
</evidence>
<dbReference type="AlphaFoldDB" id="A0AAV5NKW4"/>
<dbReference type="PANTHER" id="PTHR30055:SF233">
    <property type="entry name" value="REGULATORY PROTEIN TETR"/>
    <property type="match status" value="1"/>
</dbReference>
<organism evidence="5 6">
    <name type="scientific">Vibrio penaeicida</name>
    <dbReference type="NCBI Taxonomy" id="104609"/>
    <lineage>
        <taxon>Bacteria</taxon>
        <taxon>Pseudomonadati</taxon>
        <taxon>Pseudomonadota</taxon>
        <taxon>Gammaproteobacteria</taxon>
        <taxon>Vibrionales</taxon>
        <taxon>Vibrionaceae</taxon>
        <taxon>Vibrio</taxon>
    </lineage>
</organism>
<dbReference type="Proteomes" id="UP001156690">
    <property type="component" value="Unassembled WGS sequence"/>
</dbReference>
<feature type="DNA-binding region" description="H-T-H motif" evidence="2">
    <location>
        <begin position="35"/>
        <end position="54"/>
    </location>
</feature>
<dbReference type="GO" id="GO:0003700">
    <property type="term" value="F:DNA-binding transcription factor activity"/>
    <property type="evidence" value="ECO:0007669"/>
    <property type="project" value="TreeGrafter"/>
</dbReference>
<proteinExistence type="predicted"/>
<accession>A0AAV5NKW4</accession>
<dbReference type="Pfam" id="PF00440">
    <property type="entry name" value="TetR_N"/>
    <property type="match status" value="1"/>
</dbReference>
<evidence type="ECO:0000256" key="2">
    <source>
        <dbReference type="PROSITE-ProRule" id="PRU00335"/>
    </source>
</evidence>
<evidence type="ECO:0000313" key="5">
    <source>
        <dbReference type="EMBL" id="GLQ71291.1"/>
    </source>
</evidence>
<evidence type="ECO:0000259" key="4">
    <source>
        <dbReference type="PROSITE" id="PS50977"/>
    </source>
</evidence>
<keyword evidence="6" id="KW-1185">Reference proteome</keyword>
<dbReference type="SUPFAM" id="SSF46689">
    <property type="entry name" value="Homeodomain-like"/>
    <property type="match status" value="1"/>
</dbReference>
<dbReference type="InterPro" id="IPR009057">
    <property type="entry name" value="Homeodomain-like_sf"/>
</dbReference>
<dbReference type="EMBL" id="BSNX01000005">
    <property type="protein sequence ID" value="GLQ71291.1"/>
    <property type="molecule type" value="Genomic_DNA"/>
</dbReference>
<dbReference type="GO" id="GO:0000976">
    <property type="term" value="F:transcription cis-regulatory region binding"/>
    <property type="evidence" value="ECO:0007669"/>
    <property type="project" value="TreeGrafter"/>
</dbReference>
<dbReference type="PROSITE" id="PS50977">
    <property type="entry name" value="HTH_TETR_2"/>
    <property type="match status" value="1"/>
</dbReference>
<dbReference type="SUPFAM" id="SSF48498">
    <property type="entry name" value="Tetracyclin repressor-like, C-terminal domain"/>
    <property type="match status" value="1"/>
</dbReference>
<evidence type="ECO:0000256" key="1">
    <source>
        <dbReference type="ARBA" id="ARBA00023125"/>
    </source>
</evidence>
<feature type="domain" description="HTH tetR-type" evidence="4">
    <location>
        <begin position="12"/>
        <end position="72"/>
    </location>
</feature>